<dbReference type="GO" id="GO:0008270">
    <property type="term" value="F:zinc ion binding"/>
    <property type="evidence" value="ECO:0007669"/>
    <property type="project" value="UniProtKB-KW"/>
</dbReference>
<keyword evidence="3" id="KW-0862">Zinc</keyword>
<feature type="domain" description="Zinc finger PHD-type" evidence="4">
    <location>
        <begin position="4"/>
        <end position="56"/>
    </location>
</feature>
<evidence type="ECO:0000256" key="3">
    <source>
        <dbReference type="ARBA" id="ARBA00022833"/>
    </source>
</evidence>
<dbReference type="PROSITE" id="PS01359">
    <property type="entry name" value="ZF_PHD_1"/>
    <property type="match status" value="1"/>
</dbReference>
<keyword evidence="2" id="KW-0863">Zinc-finger</keyword>
<evidence type="ECO:0000313" key="5">
    <source>
        <dbReference type="EMBL" id="KNC27344.1"/>
    </source>
</evidence>
<dbReference type="InterPro" id="IPR013083">
    <property type="entry name" value="Znf_RING/FYVE/PHD"/>
</dbReference>
<dbReference type="AlphaFoldDB" id="A0A0L0C7E1"/>
<dbReference type="Gene3D" id="3.30.40.10">
    <property type="entry name" value="Zinc/RING finger domain, C3HC4 (zinc finger)"/>
    <property type="match status" value="1"/>
</dbReference>
<dbReference type="InterPro" id="IPR011011">
    <property type="entry name" value="Znf_FYVE_PHD"/>
</dbReference>
<comment type="caution">
    <text evidence="5">The sequence shown here is derived from an EMBL/GenBank/DDBJ whole genome shotgun (WGS) entry which is preliminary data.</text>
</comment>
<accession>A0A0L0C7E1</accession>
<proteinExistence type="predicted"/>
<sequence>MPYLCGVCDLDTTGTRCLLCRSCDSWFHADCENVTKVLFTTLDKNRNFTYTCKGCIENPPDNSDDAFKAEMRKQFSTLNNSINGIISEQSVIKAKVDSVISEVRAELSNSLKEIKEEMASCKYLVNLNDTAYKKKFYELEMQNHMLQHRFNRADIVITGLSNNIDDLIKVAYDLCEHLKVNIDPGDILNALYIKKGNAILVKFGQIVKRDKVISEYFKQKSLKVSDIIGGSNEKRVYLNDNYTTLANKLLKICWKLKSDEKINGFNIINREILIAKITMINGDVKTLNYQECIDLFKLNPK</sequence>
<evidence type="ECO:0000259" key="4">
    <source>
        <dbReference type="SMART" id="SM00249"/>
    </source>
</evidence>
<dbReference type="Pfam" id="PF00628">
    <property type="entry name" value="PHD"/>
    <property type="match status" value="1"/>
</dbReference>
<dbReference type="SUPFAM" id="SSF57903">
    <property type="entry name" value="FYVE/PHD zinc finger"/>
    <property type="match status" value="1"/>
</dbReference>
<dbReference type="InterPro" id="IPR019786">
    <property type="entry name" value="Zinc_finger_PHD-type_CS"/>
</dbReference>
<evidence type="ECO:0000256" key="2">
    <source>
        <dbReference type="ARBA" id="ARBA00022771"/>
    </source>
</evidence>
<reference evidence="5 6" key="1">
    <citation type="journal article" date="2015" name="Nat. Commun.">
        <title>Lucilia cuprina genome unlocks parasitic fly biology to underpin future interventions.</title>
        <authorList>
            <person name="Anstead C.A."/>
            <person name="Korhonen P.K."/>
            <person name="Young N.D."/>
            <person name="Hall R.S."/>
            <person name="Jex A.R."/>
            <person name="Murali S.C."/>
            <person name="Hughes D.S."/>
            <person name="Lee S.F."/>
            <person name="Perry T."/>
            <person name="Stroehlein A.J."/>
            <person name="Ansell B.R."/>
            <person name="Breugelmans B."/>
            <person name="Hofmann A."/>
            <person name="Qu J."/>
            <person name="Dugan S."/>
            <person name="Lee S.L."/>
            <person name="Chao H."/>
            <person name="Dinh H."/>
            <person name="Han Y."/>
            <person name="Doddapaneni H.V."/>
            <person name="Worley K.C."/>
            <person name="Muzny D.M."/>
            <person name="Ioannidis P."/>
            <person name="Waterhouse R.M."/>
            <person name="Zdobnov E.M."/>
            <person name="James P.J."/>
            <person name="Bagnall N.H."/>
            <person name="Kotze A.C."/>
            <person name="Gibbs R.A."/>
            <person name="Richards S."/>
            <person name="Batterham P."/>
            <person name="Gasser R.B."/>
        </authorList>
    </citation>
    <scope>NUCLEOTIDE SEQUENCE [LARGE SCALE GENOMIC DNA]</scope>
    <source>
        <strain evidence="5 6">LS</strain>
        <tissue evidence="5">Full body</tissue>
    </source>
</reference>
<evidence type="ECO:0000256" key="1">
    <source>
        <dbReference type="ARBA" id="ARBA00022723"/>
    </source>
</evidence>
<dbReference type="SMART" id="SM00249">
    <property type="entry name" value="PHD"/>
    <property type="match status" value="1"/>
</dbReference>
<dbReference type="EMBL" id="JRES01000909">
    <property type="protein sequence ID" value="KNC27344.1"/>
    <property type="molecule type" value="Genomic_DNA"/>
</dbReference>
<evidence type="ECO:0000313" key="6">
    <source>
        <dbReference type="Proteomes" id="UP000037069"/>
    </source>
</evidence>
<name>A0A0L0C7E1_LUCCU</name>
<dbReference type="InterPro" id="IPR001965">
    <property type="entry name" value="Znf_PHD"/>
</dbReference>
<gene>
    <name evidence="5" type="ORF">FF38_01094</name>
</gene>
<dbReference type="InterPro" id="IPR019787">
    <property type="entry name" value="Znf_PHD-finger"/>
</dbReference>
<dbReference type="OrthoDB" id="8059039at2759"/>
<keyword evidence="1" id="KW-0479">Metal-binding</keyword>
<dbReference type="Proteomes" id="UP000037069">
    <property type="component" value="Unassembled WGS sequence"/>
</dbReference>
<organism evidence="5 6">
    <name type="scientific">Lucilia cuprina</name>
    <name type="common">Green bottle fly</name>
    <name type="synonym">Australian sheep blowfly</name>
    <dbReference type="NCBI Taxonomy" id="7375"/>
    <lineage>
        <taxon>Eukaryota</taxon>
        <taxon>Metazoa</taxon>
        <taxon>Ecdysozoa</taxon>
        <taxon>Arthropoda</taxon>
        <taxon>Hexapoda</taxon>
        <taxon>Insecta</taxon>
        <taxon>Pterygota</taxon>
        <taxon>Neoptera</taxon>
        <taxon>Endopterygota</taxon>
        <taxon>Diptera</taxon>
        <taxon>Brachycera</taxon>
        <taxon>Muscomorpha</taxon>
        <taxon>Oestroidea</taxon>
        <taxon>Calliphoridae</taxon>
        <taxon>Luciliinae</taxon>
        <taxon>Lucilia</taxon>
    </lineage>
</organism>
<protein>
    <recommendedName>
        <fullName evidence="4">Zinc finger PHD-type domain-containing protein</fullName>
    </recommendedName>
</protein>
<keyword evidence="6" id="KW-1185">Reference proteome</keyword>